<reference evidence="10" key="1">
    <citation type="submission" date="2025-08" db="UniProtKB">
        <authorList>
            <consortium name="Ensembl"/>
        </authorList>
    </citation>
    <scope>IDENTIFICATION</scope>
</reference>
<dbReference type="STRING" id="109280.ENSHCOP00000004409"/>
<evidence type="ECO:0000256" key="8">
    <source>
        <dbReference type="ARBA" id="ARBA00023288"/>
    </source>
</evidence>
<reference evidence="10" key="2">
    <citation type="submission" date="2025-09" db="UniProtKB">
        <authorList>
            <consortium name="Ensembl"/>
        </authorList>
    </citation>
    <scope>IDENTIFICATION</scope>
</reference>
<evidence type="ECO:0000256" key="7">
    <source>
        <dbReference type="ARBA" id="ARBA00023180"/>
    </source>
</evidence>
<protein>
    <submittedName>
        <fullName evidence="10">Neuritin 1a</fullName>
    </submittedName>
</protein>
<feature type="signal peptide" evidence="9">
    <location>
        <begin position="1"/>
        <end position="20"/>
    </location>
</feature>
<dbReference type="GO" id="GO:0098552">
    <property type="term" value="C:side of membrane"/>
    <property type="evidence" value="ECO:0007669"/>
    <property type="project" value="UniProtKB-KW"/>
</dbReference>
<dbReference type="PANTHER" id="PTHR15902">
    <property type="entry name" value="NEURITIN-RELATED"/>
    <property type="match status" value="1"/>
</dbReference>
<evidence type="ECO:0000313" key="10">
    <source>
        <dbReference type="Ensembl" id="ENSHCOP00000004409.1"/>
    </source>
</evidence>
<evidence type="ECO:0000256" key="3">
    <source>
        <dbReference type="ARBA" id="ARBA00022475"/>
    </source>
</evidence>
<dbReference type="GO" id="GO:1990138">
    <property type="term" value="P:neuron projection extension"/>
    <property type="evidence" value="ECO:0007669"/>
    <property type="project" value="TreeGrafter"/>
</dbReference>
<sequence>MAGTLALVLVLHFGWLPQSALVSSARCDAVFKGFSDCLLQLGDNMANYPADLDDQQNLHKICTYWDDFHSCASTALSDCQEGASDLWEKLKKESRSLDFRGSLFELCGGGNGAPSGRGPAGAFLVLLPSLLTWLLALY</sequence>
<evidence type="ECO:0000313" key="11">
    <source>
        <dbReference type="Proteomes" id="UP000264820"/>
    </source>
</evidence>
<dbReference type="PANTHER" id="PTHR15902:SF1">
    <property type="entry name" value="NEURITIN"/>
    <property type="match status" value="1"/>
</dbReference>
<proteinExistence type="inferred from homology"/>
<dbReference type="Pfam" id="PF15056">
    <property type="entry name" value="NRN1"/>
    <property type="match status" value="1"/>
</dbReference>
<keyword evidence="3" id="KW-1003">Cell membrane</keyword>
<evidence type="ECO:0000256" key="9">
    <source>
        <dbReference type="SAM" id="SignalP"/>
    </source>
</evidence>
<keyword evidence="11" id="KW-1185">Reference proteome</keyword>
<dbReference type="KEGG" id="hcq:109527884"/>
<dbReference type="InterPro" id="IPR026144">
    <property type="entry name" value="Neuritin_fam"/>
</dbReference>
<accession>A0A3Q3D6W4</accession>
<dbReference type="GO" id="GO:0005886">
    <property type="term" value="C:plasma membrane"/>
    <property type="evidence" value="ECO:0007669"/>
    <property type="project" value="UniProtKB-SubCell"/>
</dbReference>
<dbReference type="Ensembl" id="ENSHCOT00000007090.1">
    <property type="protein sequence ID" value="ENSHCOP00000004409.1"/>
    <property type="gene ID" value="ENSHCOG00000005867.1"/>
</dbReference>
<keyword evidence="4" id="KW-0336">GPI-anchor</keyword>
<dbReference type="OMA" id="HCIASAI"/>
<comment type="similarity">
    <text evidence="2">Belongs to the neuritin family.</text>
</comment>
<comment type="subcellular location">
    <subcellularLocation>
        <location evidence="1">Cell membrane</location>
        <topology evidence="1">Lipid-anchor</topology>
        <topology evidence="1">GPI-anchor</topology>
    </subcellularLocation>
</comment>
<dbReference type="GeneID" id="109527884"/>
<evidence type="ECO:0000256" key="1">
    <source>
        <dbReference type="ARBA" id="ARBA00004609"/>
    </source>
</evidence>
<evidence type="ECO:0000256" key="5">
    <source>
        <dbReference type="ARBA" id="ARBA00022729"/>
    </source>
</evidence>
<keyword evidence="8" id="KW-0449">Lipoprotein</keyword>
<evidence type="ECO:0000256" key="4">
    <source>
        <dbReference type="ARBA" id="ARBA00022622"/>
    </source>
</evidence>
<keyword evidence="5 9" id="KW-0732">Signal</keyword>
<dbReference type="Proteomes" id="UP000264820">
    <property type="component" value="Unplaced"/>
</dbReference>
<feature type="chain" id="PRO_5018687196" evidence="9">
    <location>
        <begin position="21"/>
        <end position="138"/>
    </location>
</feature>
<dbReference type="GeneTree" id="ENSGT00530000063853"/>
<keyword evidence="7" id="KW-0325">Glycoprotein</keyword>
<evidence type="ECO:0000256" key="6">
    <source>
        <dbReference type="ARBA" id="ARBA00023136"/>
    </source>
</evidence>
<dbReference type="CTD" id="436780"/>
<name>A0A3Q3D6W4_HIPCM</name>
<evidence type="ECO:0000256" key="2">
    <source>
        <dbReference type="ARBA" id="ARBA00008377"/>
    </source>
</evidence>
<dbReference type="AlphaFoldDB" id="A0A3Q3D6W4"/>
<keyword evidence="6" id="KW-0472">Membrane</keyword>
<dbReference type="RefSeq" id="XP_019745614.1">
    <property type="nucleotide sequence ID" value="XM_019890055.1"/>
</dbReference>
<organism evidence="10 11">
    <name type="scientific">Hippocampus comes</name>
    <name type="common">Tiger tail seahorse</name>
    <dbReference type="NCBI Taxonomy" id="109280"/>
    <lineage>
        <taxon>Eukaryota</taxon>
        <taxon>Metazoa</taxon>
        <taxon>Chordata</taxon>
        <taxon>Craniata</taxon>
        <taxon>Vertebrata</taxon>
        <taxon>Euteleostomi</taxon>
        <taxon>Actinopterygii</taxon>
        <taxon>Neopterygii</taxon>
        <taxon>Teleostei</taxon>
        <taxon>Neoteleostei</taxon>
        <taxon>Acanthomorphata</taxon>
        <taxon>Syngnathiaria</taxon>
        <taxon>Syngnathiformes</taxon>
        <taxon>Syngnathoidei</taxon>
        <taxon>Syngnathidae</taxon>
        <taxon>Hippocampus</taxon>
    </lineage>
</organism>